<dbReference type="Pfam" id="PF13477">
    <property type="entry name" value="Glyco_trans_4_2"/>
    <property type="match status" value="1"/>
</dbReference>
<dbReference type="OrthoDB" id="9806653at2"/>
<feature type="domain" description="Glycosyltransferase subfamily 4-like N-terminal" evidence="2">
    <location>
        <begin position="3"/>
        <end position="143"/>
    </location>
</feature>
<dbReference type="Pfam" id="PF00534">
    <property type="entry name" value="Glycos_transf_1"/>
    <property type="match status" value="1"/>
</dbReference>
<dbReference type="EMBL" id="FUXC01000004">
    <property type="protein sequence ID" value="SJZ66462.1"/>
    <property type="molecule type" value="Genomic_DNA"/>
</dbReference>
<dbReference type="PANTHER" id="PTHR45947:SF3">
    <property type="entry name" value="SULFOQUINOVOSYL TRANSFERASE SQD2"/>
    <property type="match status" value="1"/>
</dbReference>
<protein>
    <submittedName>
        <fullName evidence="3">Glycosyltransferase involved in cell wall bisynthesis</fullName>
    </submittedName>
</protein>
<evidence type="ECO:0000313" key="4">
    <source>
        <dbReference type="Proteomes" id="UP000190395"/>
    </source>
</evidence>
<dbReference type="STRING" id="225004.SAMN02745152_00861"/>
<dbReference type="SUPFAM" id="SSF53756">
    <property type="entry name" value="UDP-Glycosyltransferase/glycogen phosphorylase"/>
    <property type="match status" value="1"/>
</dbReference>
<dbReference type="RefSeq" id="WP_078930617.1">
    <property type="nucleotide sequence ID" value="NZ_FUXC01000004.1"/>
</dbReference>
<keyword evidence="4" id="KW-1185">Reference proteome</keyword>
<dbReference type="InterPro" id="IPR001296">
    <property type="entry name" value="Glyco_trans_1"/>
</dbReference>
<evidence type="ECO:0000259" key="1">
    <source>
        <dbReference type="Pfam" id="PF00534"/>
    </source>
</evidence>
<dbReference type="Gene3D" id="3.40.50.2000">
    <property type="entry name" value="Glycogen Phosphorylase B"/>
    <property type="match status" value="2"/>
</dbReference>
<sequence length="369" mass="42821">MKKILFISNHAGFSKFNAPYMQWFHEQGWQVDNVSPGIETGYYDNQYDLPISRSPYSFSNLIALIQLRKICKSNQYDLIHCHTPVGGVLGRLCLDKQLKKTTKIIYTAHGFHFFKGSSKITWILFYPIEKLLSKKTDCIVTINDEDFDIASRKFHTTIRKIDGVGVNLNRFKPITQQERINVRKHIGFQEQDFIIVYCAQFIPRKNHKFLIDKMKILKEIIPNIRLCLFGSGELEENIKKYVDHNDLTNIVKFLGYRKDAEKLYAMSDLLVSTSLQEGFPINLVEGMACGLPIVVSNIRGHRDIVGYANNNILFNFEDDSFEKAILKFYNNQQLMYKVGEENIKKSEHFSVQNSLKSMEIIYREVMGTL</sequence>
<name>A0A1T4MHN6_9SPIR</name>
<reference evidence="3 4" key="1">
    <citation type="submission" date="2017-02" db="EMBL/GenBank/DDBJ databases">
        <authorList>
            <person name="Peterson S.W."/>
        </authorList>
    </citation>
    <scope>NUCLEOTIDE SEQUENCE [LARGE SCALE GENOMIC DNA]</scope>
    <source>
        <strain evidence="3 4">ATCC BAA-909</strain>
    </source>
</reference>
<dbReference type="InterPro" id="IPR050194">
    <property type="entry name" value="Glycosyltransferase_grp1"/>
</dbReference>
<dbReference type="CDD" id="cd03808">
    <property type="entry name" value="GT4_CapM-like"/>
    <property type="match status" value="1"/>
</dbReference>
<dbReference type="AlphaFoldDB" id="A0A1T4MHN6"/>
<accession>A0A1T4MHN6</accession>
<dbReference type="GeneID" id="303367120"/>
<dbReference type="GO" id="GO:0016757">
    <property type="term" value="F:glycosyltransferase activity"/>
    <property type="evidence" value="ECO:0007669"/>
    <property type="project" value="InterPro"/>
</dbReference>
<dbReference type="Proteomes" id="UP000190395">
    <property type="component" value="Unassembled WGS sequence"/>
</dbReference>
<gene>
    <name evidence="3" type="ORF">SAMN02745152_00861</name>
</gene>
<organism evidence="3 4">
    <name type="scientific">Treponema berlinense</name>
    <dbReference type="NCBI Taxonomy" id="225004"/>
    <lineage>
        <taxon>Bacteria</taxon>
        <taxon>Pseudomonadati</taxon>
        <taxon>Spirochaetota</taxon>
        <taxon>Spirochaetia</taxon>
        <taxon>Spirochaetales</taxon>
        <taxon>Treponemataceae</taxon>
        <taxon>Treponema</taxon>
    </lineage>
</organism>
<dbReference type="InterPro" id="IPR028098">
    <property type="entry name" value="Glyco_trans_4-like_N"/>
</dbReference>
<evidence type="ECO:0000259" key="2">
    <source>
        <dbReference type="Pfam" id="PF13477"/>
    </source>
</evidence>
<dbReference type="PANTHER" id="PTHR45947">
    <property type="entry name" value="SULFOQUINOVOSYL TRANSFERASE SQD2"/>
    <property type="match status" value="1"/>
</dbReference>
<evidence type="ECO:0000313" key="3">
    <source>
        <dbReference type="EMBL" id="SJZ66462.1"/>
    </source>
</evidence>
<proteinExistence type="predicted"/>
<keyword evidence="3" id="KW-0808">Transferase</keyword>
<feature type="domain" description="Glycosyl transferase family 1" evidence="1">
    <location>
        <begin position="181"/>
        <end position="343"/>
    </location>
</feature>